<feature type="compositionally biased region" description="Basic and acidic residues" evidence="10">
    <location>
        <begin position="143"/>
        <end position="154"/>
    </location>
</feature>
<dbReference type="PRINTS" id="PR01270">
    <property type="entry name" value="HDASUPER"/>
</dbReference>
<evidence type="ECO:0000256" key="1">
    <source>
        <dbReference type="ARBA" id="ARBA00004123"/>
    </source>
</evidence>
<sequence length="1699" mass="197690">MEILKDKRNIRYEYELDKLKKKKKDNILILNIINNKINYICYILKSDYRSIINDVNYENKNSMETCFYYCKSYISFLLLYYPYIHNYVKCLRNNNLRIYKNVYKYILNMPNNFHSLIFKLRIVDEVKEERSIGWASHIDEENINKIGPNDDRGGSMESGGSSGNTMKRDLHSGGMGALLTLNNAHFSDNFSKDDFIKILFSRIYVKKYHKRIFKIMKIILFYYSLPIFTFSRNFFEIYHNRVKSSKLKKKCIPYMMNTCRRKKKKRTFKRLYFKTPFFEHVHIPTIYLDDYYNNMQTLVRKKLVKIKKKKKKCKEKTGEPVLSDNSGSVSSDKSLSCLTDSEEEKDVNAYLKKHFHSNNEEEYVKLEDYNPFLGRHTCEGTENAERNTHHQDIPRKDVYRNRTVDDDTNNRNCGDYDDNKENNYERILPKLNADHDANISSCVSLLESKGNENFTSFVRNCRGKNISLQNVQKIYGNYILEDIQNYFLREKKGKECNDRKTIYLSDIWEKLVNFNDTDDNKNTLIHKACLVSNTNIIFLLLNLNVNLITYNDKAELPLHCTLYNCDRYIFLLLLHNTVEYLFFSLVELHKSKKVSLCSSKRIEKKSLCKDQFGKDPNIRKDNSKGVHDLVKSEIEGKKIAVEKIAVEKIEVENIAVKNIAVENIAVKNVAVENVAVENTGDATGVTHYSRKVYCQEDSTTSVATSGKNMIGMMKEKDDKFTKKYFRNNFFYCRKVNKKFMSSVIKLYLSVMVKIIELGNFEFLKILFNYNKHIFCYILHTWDMFNFVCSVASMYNCLNTFINLCDRILRFNGSNFSMEKKKKKKRKNEEILHNEEVEEIITFKRRKKSVDDSCSSICINCQGKIENVPNGKDTHVNGGITSTDCCYYPVKKYANEFIECNNTDEAKEHLVEALEKCKGKNSLRTSGSRNRSDFINSYIIKKKINKNDKIEIFYSNECAKHIFVPEPSDHPYLRNRIKSNIPENSSRLDVLISDKHGILKSNTFVNFKLKRTLRKATASDILRVHDISYLKMLLQKMKKCTMDEHDNRCDSKCDGRCSDIYDNFLEQSKKTQKNYLETSESHNENDNNEPTSEHLHVLRNNNIISSLFEGKKQRKGHLSKEDVNRGIIGKDTATVAHEVQGASSTVDYPSCNNISSKNSSGTRSKRFSVSGSGSREKMDKLILLDNDTFVNKHSFNCALNASGVVLKAIDYVYAKKKKKKKIFCVVRPPGHHLGTFGAAQFNLTDEDRAAGSQGFCILNNIAIGISYAKYKYEKFEKIAIIDFDIHHGNGTEQIIRNLGLKKIRVNDYIDIYSWKGWRDKNDKKNIFFSSIHAFDGYFYPGTGNDTVELEPYIINVTLKKNMDEQDFLQLFHNNILIHLYHFKPNLLFLSAGFDGHKLDYVNNGFVKKNTSTYFYMTNLILALQNRLHFPIISVLEGGYNTSNDMASVFSLSVLEHLLSFYYNDTTFTSYKRQRTDCIPHGGKIPSNGSQAQELAAKKSGNYNRSGSCAQGENTKKACDQTKNTYKKKNVLKFPHICVGKSKMEKMFKNYFTVFKEKTKETDNLNLTDHVKEYDKYMKEFDKKQKVMKCKINNFLAKHGKYMENVLGDKKMDFSNMKIIKLPYESYFYEILSHLKINLKKEKNSGKKDDKFSSQDVTEYFSLLNNPSDFCPVKSAPIQQHPLTKFEIKNLWKSKRAKGNR</sequence>
<dbReference type="GO" id="GO:0005737">
    <property type="term" value="C:cytoplasm"/>
    <property type="evidence" value="ECO:0007669"/>
    <property type="project" value="TreeGrafter"/>
</dbReference>
<evidence type="ECO:0000313" key="13">
    <source>
        <dbReference type="EMBL" id="SBT42066.1"/>
    </source>
</evidence>
<keyword evidence="8" id="KW-0804">Transcription</keyword>
<comment type="similarity">
    <text evidence="2">Belongs to the histone deacetylase family. HD type 2 subfamily.</text>
</comment>
<evidence type="ECO:0000256" key="9">
    <source>
        <dbReference type="ARBA" id="ARBA00023242"/>
    </source>
</evidence>
<dbReference type="Pfam" id="PF00850">
    <property type="entry name" value="Hist_deacetyl"/>
    <property type="match status" value="1"/>
</dbReference>
<dbReference type="GO" id="GO:0040029">
    <property type="term" value="P:epigenetic regulation of gene expression"/>
    <property type="evidence" value="ECO:0007669"/>
    <property type="project" value="TreeGrafter"/>
</dbReference>
<feature type="region of interest" description="Disordered" evidence="10">
    <location>
        <begin position="1152"/>
        <end position="1171"/>
    </location>
</feature>
<evidence type="ECO:0000256" key="8">
    <source>
        <dbReference type="ARBA" id="ARBA00023163"/>
    </source>
</evidence>
<dbReference type="PANTHER" id="PTHR10625">
    <property type="entry name" value="HISTONE DEACETYLASE HDAC1-RELATED"/>
    <property type="match status" value="1"/>
</dbReference>
<evidence type="ECO:0000259" key="11">
    <source>
        <dbReference type="Pfam" id="PF00850"/>
    </source>
</evidence>
<dbReference type="SUPFAM" id="SSF48403">
    <property type="entry name" value="Ankyrin repeat"/>
    <property type="match status" value="1"/>
</dbReference>
<feature type="compositionally biased region" description="Low complexity" evidence="10">
    <location>
        <begin position="321"/>
        <end position="335"/>
    </location>
</feature>
<dbReference type="EMBL" id="FLRD01000120">
    <property type="protein sequence ID" value="SBT41665.1"/>
    <property type="molecule type" value="Genomic_DNA"/>
</dbReference>
<evidence type="ECO:0000256" key="7">
    <source>
        <dbReference type="ARBA" id="ARBA00023015"/>
    </source>
</evidence>
<accession>A0A1A8ZDX4</accession>
<evidence type="ECO:0000256" key="10">
    <source>
        <dbReference type="SAM" id="MobiDB-lite"/>
    </source>
</evidence>
<dbReference type="Gene3D" id="3.40.800.20">
    <property type="entry name" value="Histone deacetylase domain"/>
    <property type="match status" value="1"/>
</dbReference>
<dbReference type="InterPro" id="IPR023696">
    <property type="entry name" value="Ureohydrolase_dom_sf"/>
</dbReference>
<dbReference type="GO" id="GO:0141221">
    <property type="term" value="F:histone deacetylase activity, hydrolytic mechanism"/>
    <property type="evidence" value="ECO:0007669"/>
    <property type="project" value="UniProtKB-EC"/>
</dbReference>
<comment type="subcellular location">
    <subcellularLocation>
        <location evidence="1">Nucleus</location>
    </subcellularLocation>
</comment>
<reference evidence="15" key="2">
    <citation type="submission" date="2016-05" db="EMBL/GenBank/DDBJ databases">
        <authorList>
            <person name="Naeem R."/>
        </authorList>
    </citation>
    <scope>NUCLEOTIDE SEQUENCE [LARGE SCALE GENOMIC DNA]</scope>
</reference>
<name>A0A1A8ZDX4_PLAOA</name>
<evidence type="ECO:0000256" key="4">
    <source>
        <dbReference type="ARBA" id="ARBA00022491"/>
    </source>
</evidence>
<keyword evidence="5" id="KW-0378">Hydrolase</keyword>
<evidence type="ECO:0000256" key="3">
    <source>
        <dbReference type="ARBA" id="ARBA00012111"/>
    </source>
</evidence>
<dbReference type="EC" id="3.5.1.98" evidence="3"/>
<protein>
    <recommendedName>
        <fullName evidence="3">histone deacetylase</fullName>
        <ecNumber evidence="3">3.5.1.98</ecNumber>
    </recommendedName>
</protein>
<dbReference type="GO" id="GO:0000118">
    <property type="term" value="C:histone deacetylase complex"/>
    <property type="evidence" value="ECO:0007669"/>
    <property type="project" value="TreeGrafter"/>
</dbReference>
<reference evidence="13" key="3">
    <citation type="submission" date="2016-05" db="EMBL/GenBank/DDBJ databases">
        <authorList>
            <person name="Lavstsen T."/>
            <person name="Jespersen J.S."/>
        </authorList>
    </citation>
    <scope>NUCLEOTIDE SEQUENCE [LARGE SCALE GENOMIC DNA]</scope>
</reference>
<dbReference type="InterPro" id="IPR037138">
    <property type="entry name" value="His_deacetylse_dom_sf"/>
</dbReference>
<dbReference type="EMBL" id="FLRE01000163">
    <property type="protein sequence ID" value="SBT42066.1"/>
    <property type="molecule type" value="Genomic_DNA"/>
</dbReference>
<dbReference type="Proteomes" id="UP000078550">
    <property type="component" value="Unassembled WGS sequence"/>
</dbReference>
<keyword evidence="15" id="KW-1185">Reference proteome</keyword>
<dbReference type="InterPro" id="IPR023801">
    <property type="entry name" value="His_deacetylse_dom"/>
</dbReference>
<keyword evidence="6" id="KW-0156">Chromatin regulator</keyword>
<feature type="region of interest" description="Disordered" evidence="10">
    <location>
        <begin position="143"/>
        <end position="164"/>
    </location>
</feature>
<keyword evidence="4" id="KW-0678">Repressor</keyword>
<gene>
    <name evidence="12" type="ORF">POVWA1_044460</name>
    <name evidence="13" type="ORF">POVWA2_043050</name>
</gene>
<evidence type="ECO:0000313" key="14">
    <source>
        <dbReference type="Proteomes" id="UP000078550"/>
    </source>
</evidence>
<evidence type="ECO:0000313" key="15">
    <source>
        <dbReference type="Proteomes" id="UP000078555"/>
    </source>
</evidence>
<reference evidence="14" key="1">
    <citation type="submission" date="2016-05" db="EMBL/GenBank/DDBJ databases">
        <authorList>
            <person name="Naeem Raeece"/>
        </authorList>
    </citation>
    <scope>NUCLEOTIDE SEQUENCE [LARGE SCALE GENOMIC DNA]</scope>
</reference>
<dbReference type="Proteomes" id="UP000078555">
    <property type="component" value="Unassembled WGS sequence"/>
</dbReference>
<feature type="region of interest" description="Disordered" evidence="10">
    <location>
        <begin position="1072"/>
        <end position="1093"/>
    </location>
</feature>
<feature type="region of interest" description="Disordered" evidence="10">
    <location>
        <begin position="315"/>
        <end position="335"/>
    </location>
</feature>
<keyword evidence="9" id="KW-0539">Nucleus</keyword>
<evidence type="ECO:0000256" key="2">
    <source>
        <dbReference type="ARBA" id="ARBA00007738"/>
    </source>
</evidence>
<evidence type="ECO:0000313" key="12">
    <source>
        <dbReference type="EMBL" id="SBT41665.1"/>
    </source>
</evidence>
<feature type="compositionally biased region" description="Basic and acidic residues" evidence="10">
    <location>
        <begin position="1078"/>
        <end position="1093"/>
    </location>
</feature>
<evidence type="ECO:0000256" key="6">
    <source>
        <dbReference type="ARBA" id="ARBA00022853"/>
    </source>
</evidence>
<dbReference type="PANTHER" id="PTHR10625:SF5">
    <property type="entry name" value="HISTONE DEACETYLASE"/>
    <property type="match status" value="1"/>
</dbReference>
<evidence type="ECO:0000256" key="5">
    <source>
        <dbReference type="ARBA" id="ARBA00022801"/>
    </source>
</evidence>
<dbReference type="InterPro" id="IPR000286">
    <property type="entry name" value="HDACs"/>
</dbReference>
<organism evidence="13 14">
    <name type="scientific">Plasmodium ovale wallikeri</name>
    <dbReference type="NCBI Taxonomy" id="864142"/>
    <lineage>
        <taxon>Eukaryota</taxon>
        <taxon>Sar</taxon>
        <taxon>Alveolata</taxon>
        <taxon>Apicomplexa</taxon>
        <taxon>Aconoidasida</taxon>
        <taxon>Haemosporida</taxon>
        <taxon>Plasmodiidae</taxon>
        <taxon>Plasmodium</taxon>
        <taxon>Plasmodium (Plasmodium)</taxon>
    </lineage>
</organism>
<dbReference type="InterPro" id="IPR036770">
    <property type="entry name" value="Ankyrin_rpt-contain_sf"/>
</dbReference>
<dbReference type="Gene3D" id="1.25.40.20">
    <property type="entry name" value="Ankyrin repeat-containing domain"/>
    <property type="match status" value="1"/>
</dbReference>
<feature type="domain" description="Histone deacetylase" evidence="11">
    <location>
        <begin position="981"/>
        <end position="1442"/>
    </location>
</feature>
<dbReference type="SUPFAM" id="SSF52768">
    <property type="entry name" value="Arginase/deacetylase"/>
    <property type="match status" value="1"/>
</dbReference>
<proteinExistence type="inferred from homology"/>
<keyword evidence="7" id="KW-0805">Transcription regulation</keyword>